<sequence length="271" mass="32836">GIQVKDLPPNMAKSKENEIQLEEENSHSNYNFSSVDFNCQYRPEEFAGDFLELTNFKPELTIDYKRCRQIYLKYFQFLTAEDVDNTFQYVYSNRLEQKPLKNLDEENLTCLQFIKFGYLFYRFYQIIQDPPYALFFFLDDQFNSYANYKQLKQLLRLHFSIDIKNSQLMFQKYKTRNGHLKIDQFKKILQILKNSQVYDPLAEHFKQQRDEEHMPDNLDRIVQGNENDEMFSDISTKRQDYEETKKVISEMKLKAKKKQHEKKTEEQLEMD</sequence>
<name>A0A146KHX5_9EUKA</name>
<evidence type="ECO:0000313" key="1">
    <source>
        <dbReference type="EMBL" id="JAP95738.1"/>
    </source>
</evidence>
<proteinExistence type="predicted"/>
<reference evidence="1" key="1">
    <citation type="submission" date="2015-07" db="EMBL/GenBank/DDBJ databases">
        <title>Adaptation to a free-living lifestyle via gene acquisitions in the diplomonad Trepomonas sp. PC1.</title>
        <authorList>
            <person name="Xu F."/>
            <person name="Jerlstrom-Hultqvist J."/>
            <person name="Kolisko M."/>
            <person name="Simpson A.G.B."/>
            <person name="Roger A.J."/>
            <person name="Svard S.G."/>
            <person name="Andersson J.O."/>
        </authorList>
    </citation>
    <scope>NUCLEOTIDE SEQUENCE</scope>
    <source>
        <strain evidence="1">PC1</strain>
    </source>
</reference>
<feature type="non-terminal residue" evidence="1">
    <location>
        <position position="1"/>
    </location>
</feature>
<accession>A0A146KHX5</accession>
<dbReference type="EMBL" id="GDID01000868">
    <property type="protein sequence ID" value="JAP95738.1"/>
    <property type="molecule type" value="Transcribed_RNA"/>
</dbReference>
<protein>
    <submittedName>
        <fullName evidence="1">Uncharacterized protein</fullName>
    </submittedName>
</protein>
<dbReference type="AlphaFoldDB" id="A0A146KHX5"/>
<organism evidence="1">
    <name type="scientific">Trepomonas sp. PC1</name>
    <dbReference type="NCBI Taxonomy" id="1076344"/>
    <lineage>
        <taxon>Eukaryota</taxon>
        <taxon>Metamonada</taxon>
        <taxon>Diplomonadida</taxon>
        <taxon>Hexamitidae</taxon>
        <taxon>Hexamitinae</taxon>
        <taxon>Trepomonas</taxon>
    </lineage>
</organism>
<gene>
    <name evidence="1" type="ORF">TPC1_11164</name>
</gene>